<evidence type="ECO:0000256" key="2">
    <source>
        <dbReference type="SAM" id="Phobius"/>
    </source>
</evidence>
<keyword evidence="2" id="KW-0812">Transmembrane</keyword>
<dbReference type="AlphaFoldDB" id="A0A161WJV5"/>
<feature type="compositionally biased region" description="Polar residues" evidence="1">
    <location>
        <begin position="117"/>
        <end position="135"/>
    </location>
</feature>
<organism evidence="4 5">
    <name type="scientific">Clostridium magnum DSM 2767</name>
    <dbReference type="NCBI Taxonomy" id="1121326"/>
    <lineage>
        <taxon>Bacteria</taxon>
        <taxon>Bacillati</taxon>
        <taxon>Bacillota</taxon>
        <taxon>Clostridia</taxon>
        <taxon>Eubacteriales</taxon>
        <taxon>Clostridiaceae</taxon>
        <taxon>Clostridium</taxon>
    </lineage>
</organism>
<feature type="region of interest" description="Disordered" evidence="1">
    <location>
        <begin position="42"/>
        <end position="140"/>
    </location>
</feature>
<name>A0A161WJV5_9CLOT</name>
<keyword evidence="5" id="KW-1185">Reference proteome</keyword>
<feature type="compositionally biased region" description="Basic and acidic residues" evidence="1">
    <location>
        <begin position="58"/>
        <end position="72"/>
    </location>
</feature>
<dbReference type="PATRIC" id="fig|1121326.3.peg.1826"/>
<dbReference type="Pfam" id="PF14478">
    <property type="entry name" value="DUF4430"/>
    <property type="match status" value="1"/>
</dbReference>
<dbReference type="OrthoDB" id="2356646at2"/>
<dbReference type="RefSeq" id="WP_066621189.1">
    <property type="nucleotide sequence ID" value="NZ_FQXL01000004.1"/>
</dbReference>
<proteinExistence type="predicted"/>
<dbReference type="Gene3D" id="2.170.130.30">
    <property type="match status" value="1"/>
</dbReference>
<reference evidence="4 5" key="1">
    <citation type="submission" date="2016-04" db="EMBL/GenBank/DDBJ databases">
        <title>Genome sequence of Clostridium magnum DSM 2767.</title>
        <authorList>
            <person name="Poehlein A."/>
            <person name="Uhlig R."/>
            <person name="Fischer R."/>
            <person name="Bahl H."/>
            <person name="Daniel R."/>
        </authorList>
    </citation>
    <scope>NUCLEOTIDE SEQUENCE [LARGE SCALE GENOMIC DNA]</scope>
    <source>
        <strain evidence="4 5">DSM 2767</strain>
    </source>
</reference>
<accession>A0A161WJV5</accession>
<keyword evidence="2" id="KW-1133">Transmembrane helix</keyword>
<evidence type="ECO:0000259" key="3">
    <source>
        <dbReference type="Pfam" id="PF14478"/>
    </source>
</evidence>
<comment type="caution">
    <text evidence="4">The sequence shown here is derived from an EMBL/GenBank/DDBJ whole genome shotgun (WGS) entry which is preliminary data.</text>
</comment>
<dbReference type="STRING" id="1121326.CLMAG_18410"/>
<dbReference type="Proteomes" id="UP000076603">
    <property type="component" value="Unassembled WGS sequence"/>
</dbReference>
<feature type="compositionally biased region" description="Low complexity" evidence="1">
    <location>
        <begin position="76"/>
        <end position="116"/>
    </location>
</feature>
<keyword evidence="2" id="KW-0472">Membrane</keyword>
<evidence type="ECO:0000256" key="1">
    <source>
        <dbReference type="SAM" id="MobiDB-lite"/>
    </source>
</evidence>
<feature type="transmembrane region" description="Helical" evidence="2">
    <location>
        <begin position="7"/>
        <end position="25"/>
    </location>
</feature>
<dbReference type="EMBL" id="LWAE01000002">
    <property type="protein sequence ID" value="KZL92035.1"/>
    <property type="molecule type" value="Genomic_DNA"/>
</dbReference>
<protein>
    <recommendedName>
        <fullName evidence="3">Transcobalamin-like C-terminal domain-containing protein</fullName>
    </recommendedName>
</protein>
<feature type="domain" description="Transcobalamin-like C-terminal" evidence="3">
    <location>
        <begin position="181"/>
        <end position="241"/>
    </location>
</feature>
<evidence type="ECO:0000313" key="5">
    <source>
        <dbReference type="Proteomes" id="UP000076603"/>
    </source>
</evidence>
<dbReference type="InterPro" id="IPR027954">
    <property type="entry name" value="Transcobalamin-like_C"/>
</dbReference>
<evidence type="ECO:0000313" key="4">
    <source>
        <dbReference type="EMBL" id="KZL92035.1"/>
    </source>
</evidence>
<gene>
    <name evidence="4" type="ORF">CLMAG_18410</name>
</gene>
<feature type="compositionally biased region" description="Polar residues" evidence="1">
    <location>
        <begin position="42"/>
        <end position="57"/>
    </location>
</feature>
<sequence length="255" mass="28023">MNNKKKYVIALIAFAVCAVMFFFAIKAERMYANNVTKQDTNNEMTQNKAADTKNTSKAAEEAKKTIDEKNTAKDISNNISNNATSNPNNSSTSTSQENKTNTTSSNNSGANNGQTTAAVQSSTAKQNTQTTNPDEQPTFMFIDGVHGDKMILQKHVDAEGETVGYITCKLLDEAKIRFRTTGSSSTLYVAAIDGLEEKKQGPLSGWCYYVKKKGENSFHKPNIGCGQYVYEKGDVVVWRYVADGVHDGYSENWGK</sequence>